<dbReference type="HOGENOM" id="CLU_1876227_0_0_1"/>
<dbReference type="Proteomes" id="UP000007148">
    <property type="component" value="Unassembled WGS sequence"/>
</dbReference>
<keyword evidence="2" id="KW-1185">Reference proteome</keyword>
<organism evidence="1 2">
    <name type="scientific">Serendipita indica (strain DSM 11827)</name>
    <name type="common">Root endophyte fungus</name>
    <name type="synonym">Piriformospora indica</name>
    <dbReference type="NCBI Taxonomy" id="1109443"/>
    <lineage>
        <taxon>Eukaryota</taxon>
        <taxon>Fungi</taxon>
        <taxon>Dikarya</taxon>
        <taxon>Basidiomycota</taxon>
        <taxon>Agaricomycotina</taxon>
        <taxon>Agaricomycetes</taxon>
        <taxon>Sebacinales</taxon>
        <taxon>Serendipitaceae</taxon>
        <taxon>Serendipita</taxon>
    </lineage>
</organism>
<comment type="caution">
    <text evidence="1">The sequence shown here is derived from an EMBL/GenBank/DDBJ whole genome shotgun (WGS) entry which is preliminary data.</text>
</comment>
<name>G4TMS1_SERID</name>
<dbReference type="InParanoid" id="G4TMS1"/>
<dbReference type="EMBL" id="CAFZ01000174">
    <property type="protein sequence ID" value="CCA72614.1"/>
    <property type="molecule type" value="Genomic_DNA"/>
</dbReference>
<protein>
    <submittedName>
        <fullName evidence="1">Uncharacterized protein</fullName>
    </submittedName>
</protein>
<dbReference type="AlphaFoldDB" id="G4TMS1"/>
<evidence type="ECO:0000313" key="1">
    <source>
        <dbReference type="EMBL" id="CCA72614.1"/>
    </source>
</evidence>
<evidence type="ECO:0000313" key="2">
    <source>
        <dbReference type="Proteomes" id="UP000007148"/>
    </source>
</evidence>
<sequence length="136" mass="15077">MSSLSKHGRPSGFTLLVDFDPPLRLVRHNREAGWTRSTLGVSGGDVAGQLCNPFPLQKRGGPRVAFKAFAPSWLISDDHVHHRTKELMVLTFGFVKYKFLCQEHAETGTTPLRLANNKCASCRPHPNSAKRTPNEA</sequence>
<accession>G4TMS1</accession>
<gene>
    <name evidence="1" type="ORF">PIIN_06551</name>
</gene>
<proteinExistence type="predicted"/>
<reference evidence="1 2" key="1">
    <citation type="journal article" date="2011" name="PLoS Pathog.">
        <title>Endophytic Life Strategies Decoded by Genome and Transcriptome Analyses of the Mutualistic Root Symbiont Piriformospora indica.</title>
        <authorList>
            <person name="Zuccaro A."/>
            <person name="Lahrmann U."/>
            <person name="Guldener U."/>
            <person name="Langen G."/>
            <person name="Pfiffi S."/>
            <person name="Biedenkopf D."/>
            <person name="Wong P."/>
            <person name="Samans B."/>
            <person name="Grimm C."/>
            <person name="Basiewicz M."/>
            <person name="Murat C."/>
            <person name="Martin F."/>
            <person name="Kogel K.H."/>
        </authorList>
    </citation>
    <scope>NUCLEOTIDE SEQUENCE [LARGE SCALE GENOMIC DNA]</scope>
    <source>
        <strain evidence="1 2">DSM 11827</strain>
    </source>
</reference>